<gene>
    <name evidence="2" type="ORF">Naga_102408g1</name>
</gene>
<comment type="caution">
    <text evidence="2">The sequence shown here is derived from an EMBL/GenBank/DDBJ whole genome shotgun (WGS) entry which is preliminary data.</text>
</comment>
<sequence>MAPATAPISRASTTGSRRTSARIPRAPKIKESSSRRRMATCEENSSSSSPRACSKTSICRPTWITRSSLAAHGIPSEAPSIP</sequence>
<evidence type="ECO:0000256" key="1">
    <source>
        <dbReference type="SAM" id="MobiDB-lite"/>
    </source>
</evidence>
<feature type="region of interest" description="Disordered" evidence="1">
    <location>
        <begin position="1"/>
        <end position="55"/>
    </location>
</feature>
<reference evidence="2 3" key="1">
    <citation type="journal article" date="2014" name="Mol. Plant">
        <title>Chromosome Scale Genome Assembly and Transcriptome Profiling of Nannochloropsis gaditana in Nitrogen Depletion.</title>
        <authorList>
            <person name="Corteggiani Carpinelli E."/>
            <person name="Telatin A."/>
            <person name="Vitulo N."/>
            <person name="Forcato C."/>
            <person name="D'Angelo M."/>
            <person name="Schiavon R."/>
            <person name="Vezzi A."/>
            <person name="Giacometti G.M."/>
            <person name="Morosinotto T."/>
            <person name="Valle G."/>
        </authorList>
    </citation>
    <scope>NUCLEOTIDE SEQUENCE [LARGE SCALE GENOMIC DNA]</scope>
    <source>
        <strain evidence="2 3">B-31</strain>
    </source>
</reference>
<name>W7T7X4_9STRA</name>
<feature type="compositionally biased region" description="Polar residues" evidence="1">
    <location>
        <begin position="42"/>
        <end position="55"/>
    </location>
</feature>
<dbReference type="AlphaFoldDB" id="W7T7X4"/>
<dbReference type="Proteomes" id="UP000019335">
    <property type="component" value="Unassembled WGS sequence"/>
</dbReference>
<accession>W7T7X4</accession>
<dbReference type="EMBL" id="AZIL01002169">
    <property type="protein sequence ID" value="EWM22537.1"/>
    <property type="molecule type" value="Genomic_DNA"/>
</dbReference>
<evidence type="ECO:0000313" key="3">
    <source>
        <dbReference type="Proteomes" id="UP000019335"/>
    </source>
</evidence>
<feature type="compositionally biased region" description="Low complexity" evidence="1">
    <location>
        <begin position="9"/>
        <end position="22"/>
    </location>
</feature>
<evidence type="ECO:0000313" key="2">
    <source>
        <dbReference type="EMBL" id="EWM22537.1"/>
    </source>
</evidence>
<keyword evidence="3" id="KW-1185">Reference proteome</keyword>
<organism evidence="2 3">
    <name type="scientific">Nannochloropsis gaditana</name>
    <dbReference type="NCBI Taxonomy" id="72520"/>
    <lineage>
        <taxon>Eukaryota</taxon>
        <taxon>Sar</taxon>
        <taxon>Stramenopiles</taxon>
        <taxon>Ochrophyta</taxon>
        <taxon>Eustigmatophyceae</taxon>
        <taxon>Eustigmatales</taxon>
        <taxon>Monodopsidaceae</taxon>
        <taxon>Nannochloropsis</taxon>
    </lineage>
</organism>
<proteinExistence type="predicted"/>
<protein>
    <submittedName>
        <fullName evidence="2">Uncharacterized protein</fullName>
    </submittedName>
</protein>